<organism evidence="1 2">
    <name type="scientific">Eisenbergiella massiliensis</name>
    <dbReference type="NCBI Taxonomy" id="1720294"/>
    <lineage>
        <taxon>Bacteria</taxon>
        <taxon>Bacillati</taxon>
        <taxon>Bacillota</taxon>
        <taxon>Clostridia</taxon>
        <taxon>Lachnospirales</taxon>
        <taxon>Lachnospiraceae</taxon>
        <taxon>Eisenbergiella</taxon>
    </lineage>
</organism>
<dbReference type="GeneID" id="97986085"/>
<protein>
    <submittedName>
        <fullName evidence="1">SRPBCC family protein</fullName>
    </submittedName>
</protein>
<dbReference type="RefSeq" id="WP_117543800.1">
    <property type="nucleotide sequence ID" value="NZ_JBKUNB010000011.1"/>
</dbReference>
<proteinExistence type="predicted"/>
<gene>
    <name evidence="1" type="ORF">DXC51_04075</name>
</gene>
<accession>A0A3E3IB05</accession>
<dbReference type="CDD" id="cd07812">
    <property type="entry name" value="SRPBCC"/>
    <property type="match status" value="1"/>
</dbReference>
<dbReference type="Pfam" id="PF10604">
    <property type="entry name" value="Polyketide_cyc2"/>
    <property type="match status" value="1"/>
</dbReference>
<dbReference type="Gene3D" id="3.30.530.20">
    <property type="match status" value="1"/>
</dbReference>
<sequence>MAEANRKEEVNADIAAVWDLITSLENYSWRSDLDRIEILEPGRTFREYTRDGFATTFTITVCKPMNRYEFDMENENIQGHWIGILEQTQRGTMLDFTEKVTAKKVWMKPFAGMYLATQQKVYMEDLKKALNAANAPAD</sequence>
<keyword evidence="2" id="KW-1185">Reference proteome</keyword>
<comment type="caution">
    <text evidence="1">The sequence shown here is derived from an EMBL/GenBank/DDBJ whole genome shotgun (WGS) entry which is preliminary data.</text>
</comment>
<evidence type="ECO:0000313" key="1">
    <source>
        <dbReference type="EMBL" id="RGE64254.1"/>
    </source>
</evidence>
<evidence type="ECO:0000313" key="2">
    <source>
        <dbReference type="Proteomes" id="UP000260812"/>
    </source>
</evidence>
<dbReference type="EMBL" id="QVLV01000002">
    <property type="protein sequence ID" value="RGE64254.1"/>
    <property type="molecule type" value="Genomic_DNA"/>
</dbReference>
<dbReference type="SUPFAM" id="SSF55961">
    <property type="entry name" value="Bet v1-like"/>
    <property type="match status" value="1"/>
</dbReference>
<dbReference type="InterPro" id="IPR019587">
    <property type="entry name" value="Polyketide_cyclase/dehydratase"/>
</dbReference>
<reference evidence="1" key="1">
    <citation type="submission" date="2018-08" db="EMBL/GenBank/DDBJ databases">
        <title>A genome reference for cultivated species of the human gut microbiota.</title>
        <authorList>
            <person name="Zou Y."/>
            <person name="Xue W."/>
            <person name="Luo G."/>
        </authorList>
    </citation>
    <scope>NUCLEOTIDE SEQUENCE [LARGE SCALE GENOMIC DNA]</scope>
    <source>
        <strain evidence="1">TF05-5AC</strain>
    </source>
</reference>
<name>A0A3E3IB05_9FIRM</name>
<dbReference type="Proteomes" id="UP000260812">
    <property type="component" value="Unassembled WGS sequence"/>
</dbReference>
<dbReference type="InterPro" id="IPR023393">
    <property type="entry name" value="START-like_dom_sf"/>
</dbReference>
<dbReference type="AlphaFoldDB" id="A0A3E3IB05"/>